<accession>A0A8H7UG69</accession>
<dbReference type="SUPFAM" id="SSF52266">
    <property type="entry name" value="SGNH hydrolase"/>
    <property type="match status" value="1"/>
</dbReference>
<protein>
    <submittedName>
        <fullName evidence="3">Uncharacterized protein</fullName>
    </submittedName>
</protein>
<dbReference type="Proteomes" id="UP000612746">
    <property type="component" value="Unassembled WGS sequence"/>
</dbReference>
<comment type="caution">
    <text evidence="3">The sequence shown here is derived from an EMBL/GenBank/DDBJ whole genome shotgun (WGS) entry which is preliminary data.</text>
</comment>
<evidence type="ECO:0000313" key="4">
    <source>
        <dbReference type="Proteomes" id="UP000612746"/>
    </source>
</evidence>
<feature type="signal peptide" evidence="2">
    <location>
        <begin position="1"/>
        <end position="23"/>
    </location>
</feature>
<dbReference type="InterPro" id="IPR036514">
    <property type="entry name" value="SGNH_hydro_sf"/>
</dbReference>
<organism evidence="3 4">
    <name type="scientific">Umbelopsis vinacea</name>
    <dbReference type="NCBI Taxonomy" id="44442"/>
    <lineage>
        <taxon>Eukaryota</taxon>
        <taxon>Fungi</taxon>
        <taxon>Fungi incertae sedis</taxon>
        <taxon>Mucoromycota</taxon>
        <taxon>Mucoromycotina</taxon>
        <taxon>Umbelopsidomycetes</taxon>
        <taxon>Umbelopsidales</taxon>
        <taxon>Umbelopsidaceae</taxon>
        <taxon>Umbelopsis</taxon>
    </lineage>
</organism>
<dbReference type="InterPro" id="IPR051058">
    <property type="entry name" value="GDSL_Est/Lipase"/>
</dbReference>
<dbReference type="OrthoDB" id="1600564at2759"/>
<evidence type="ECO:0000256" key="1">
    <source>
        <dbReference type="ARBA" id="ARBA00022801"/>
    </source>
</evidence>
<dbReference type="Gene3D" id="3.40.50.1110">
    <property type="entry name" value="SGNH hydrolase"/>
    <property type="match status" value="1"/>
</dbReference>
<feature type="chain" id="PRO_5034740289" evidence="2">
    <location>
        <begin position="24"/>
        <end position="294"/>
    </location>
</feature>
<dbReference type="AlphaFoldDB" id="A0A8H7UG69"/>
<dbReference type="Pfam" id="PF00657">
    <property type="entry name" value="Lipase_GDSL"/>
    <property type="match status" value="1"/>
</dbReference>
<dbReference type="EMBL" id="JAEPRA010000008">
    <property type="protein sequence ID" value="KAG2181865.1"/>
    <property type="molecule type" value="Genomic_DNA"/>
</dbReference>
<keyword evidence="4" id="KW-1185">Reference proteome</keyword>
<dbReference type="PANTHER" id="PTHR45648">
    <property type="entry name" value="GDSL LIPASE/ACYLHYDROLASE FAMILY PROTEIN (AFU_ORTHOLOGUE AFUA_4G14700)"/>
    <property type="match status" value="1"/>
</dbReference>
<dbReference type="GO" id="GO:0016788">
    <property type="term" value="F:hydrolase activity, acting on ester bonds"/>
    <property type="evidence" value="ECO:0007669"/>
    <property type="project" value="InterPro"/>
</dbReference>
<sequence>MSPFNMRSLSLVCLFALSASVTAYDKIIAFADSFTDNGNDYKYSKFPPSPPYWKGRFSNGPTWLEEVAKQMPNTTVINRGFGGATTDDTYVHAEFNNFEVPGLLQEIANYTVPGDENSLFIIYIGYNDLNSIINPDQYIVTTPLTKDIVSDNVIKGIKNIEKKYHGKQFLVMTCPPFDKWPVVKDADKAKANELITSYNELLKSKLDKLTDVEIKMADTHTWFEKAIANPEQFGLRTDNGPCVPGIGNTDVCSDPDTHFFWDSYHPNAKVHKAEGEWATKLIEELYPSKNQTQQ</sequence>
<gene>
    <name evidence="3" type="ORF">INT44_008681</name>
</gene>
<proteinExistence type="predicted"/>
<dbReference type="CDD" id="cd01846">
    <property type="entry name" value="fatty_acyltransferase_like"/>
    <property type="match status" value="1"/>
</dbReference>
<evidence type="ECO:0000256" key="2">
    <source>
        <dbReference type="SAM" id="SignalP"/>
    </source>
</evidence>
<reference evidence="3" key="1">
    <citation type="submission" date="2020-12" db="EMBL/GenBank/DDBJ databases">
        <title>Metabolic potential, ecology and presence of endohyphal bacteria is reflected in genomic diversity of Mucoromycotina.</title>
        <authorList>
            <person name="Muszewska A."/>
            <person name="Okrasinska A."/>
            <person name="Steczkiewicz K."/>
            <person name="Drgas O."/>
            <person name="Orlowska M."/>
            <person name="Perlinska-Lenart U."/>
            <person name="Aleksandrzak-Piekarczyk T."/>
            <person name="Szatraj K."/>
            <person name="Zielenkiewicz U."/>
            <person name="Pilsyk S."/>
            <person name="Malc E."/>
            <person name="Mieczkowski P."/>
            <person name="Kruszewska J.S."/>
            <person name="Biernat P."/>
            <person name="Pawlowska J."/>
        </authorList>
    </citation>
    <scope>NUCLEOTIDE SEQUENCE</scope>
    <source>
        <strain evidence="3">WA0000051536</strain>
    </source>
</reference>
<dbReference type="PANTHER" id="PTHR45648:SF22">
    <property type="entry name" value="GDSL LIPASE_ACYLHYDROLASE FAMILY PROTEIN (AFU_ORTHOLOGUE AFUA_4G14700)"/>
    <property type="match status" value="1"/>
</dbReference>
<keyword evidence="1" id="KW-0378">Hydrolase</keyword>
<dbReference type="InterPro" id="IPR001087">
    <property type="entry name" value="GDSL"/>
</dbReference>
<name>A0A8H7UG69_9FUNG</name>
<evidence type="ECO:0000313" key="3">
    <source>
        <dbReference type="EMBL" id="KAG2181865.1"/>
    </source>
</evidence>
<keyword evidence="2" id="KW-0732">Signal</keyword>